<evidence type="ECO:0000313" key="2">
    <source>
        <dbReference type="EMBL" id="MBP2381328.1"/>
    </source>
</evidence>
<dbReference type="Proteomes" id="UP001519290">
    <property type="component" value="Unassembled WGS sequence"/>
</dbReference>
<feature type="region of interest" description="Disordered" evidence="1">
    <location>
        <begin position="1"/>
        <end position="26"/>
    </location>
</feature>
<dbReference type="RefSeq" id="WP_209900390.1">
    <property type="nucleotide sequence ID" value="NZ_BAAAJW010000002.1"/>
</dbReference>
<feature type="region of interest" description="Disordered" evidence="1">
    <location>
        <begin position="190"/>
        <end position="282"/>
    </location>
</feature>
<feature type="compositionally biased region" description="Acidic residues" evidence="1">
    <location>
        <begin position="259"/>
        <end position="282"/>
    </location>
</feature>
<gene>
    <name evidence="2" type="ORF">JOF43_001285</name>
</gene>
<name>A0ABS4WYQ7_9MICO</name>
<comment type="caution">
    <text evidence="2">The sequence shown here is derived from an EMBL/GenBank/DDBJ whole genome shotgun (WGS) entry which is preliminary data.</text>
</comment>
<feature type="compositionally biased region" description="Acidic residues" evidence="1">
    <location>
        <begin position="236"/>
        <end position="245"/>
    </location>
</feature>
<organism evidence="2 3">
    <name type="scientific">Brachybacterium sacelli</name>
    <dbReference type="NCBI Taxonomy" id="173364"/>
    <lineage>
        <taxon>Bacteria</taxon>
        <taxon>Bacillati</taxon>
        <taxon>Actinomycetota</taxon>
        <taxon>Actinomycetes</taxon>
        <taxon>Micrococcales</taxon>
        <taxon>Dermabacteraceae</taxon>
        <taxon>Brachybacterium</taxon>
    </lineage>
</organism>
<feature type="compositionally biased region" description="Low complexity" evidence="1">
    <location>
        <begin position="10"/>
        <end position="22"/>
    </location>
</feature>
<accession>A0ABS4WYQ7</accession>
<protein>
    <submittedName>
        <fullName evidence="2">Uncharacterized protein</fullName>
    </submittedName>
</protein>
<keyword evidence="3" id="KW-1185">Reference proteome</keyword>
<feature type="compositionally biased region" description="Low complexity" evidence="1">
    <location>
        <begin position="201"/>
        <end position="222"/>
    </location>
</feature>
<evidence type="ECO:0000256" key="1">
    <source>
        <dbReference type="SAM" id="MobiDB-lite"/>
    </source>
</evidence>
<evidence type="ECO:0000313" key="3">
    <source>
        <dbReference type="Proteomes" id="UP001519290"/>
    </source>
</evidence>
<dbReference type="EMBL" id="JAGIOD010000001">
    <property type="protein sequence ID" value="MBP2381328.1"/>
    <property type="molecule type" value="Genomic_DNA"/>
</dbReference>
<proteinExistence type="predicted"/>
<reference evidence="2 3" key="1">
    <citation type="submission" date="2021-03" db="EMBL/GenBank/DDBJ databases">
        <title>Sequencing the genomes of 1000 actinobacteria strains.</title>
        <authorList>
            <person name="Klenk H.-P."/>
        </authorList>
    </citation>
    <scope>NUCLEOTIDE SEQUENCE [LARGE SCALE GENOMIC DNA]</scope>
    <source>
        <strain evidence="2 3">DSM 14566</strain>
    </source>
</reference>
<sequence>MGNMRHGQGARRAQGGAASGSSRRAERDRRALLAQFVLWRRPSAGEARADAEAAQVETLLRLKGDQLESPDPTYWTEELLDSLLTQVVPRKMVQPREEAMLLVPALTGFLEFLASRRRWHRASIDPARARTVLEQLEFSVLEAAEDPDRRSFSGNILNYAASLGVQLEDQQELADFMEWYNTALTDGERHELTDTGRLANPGRPFTSGTSGPSPRPTGGSAFFPPPPGGDGAGADPVDDEWDDAAEGLGAPDWPWFLPDPDEERADWPEEDGEAAEEDGEAAEDPAAFAALHARVPLVPRAVRLLELVGEGRAITATGALRRADVHTLVQKWGLESGSEQISSMWDVPELVGPWTALIAGGWIELTSTRARPGEAATPYVAAEEDPEGFVQFARALLGILLLTMSQQEAEHGGLEGGADTFASLFYVTSADGLVLPDVLHDGTDMPRVPRGPDGGPDLDEALRLMYTTSDLVRLTAYGILHRDAERAAPDTHFSANLAVMGVVVSTADLLFHGPDQE</sequence>